<evidence type="ECO:0000313" key="4">
    <source>
        <dbReference type="Proteomes" id="UP000468901"/>
    </source>
</evidence>
<sequence>MTRAARFAVPLLIGLASASTGEAAEKLSYGLSWLPQAEHCGFYQAKANGLYAAKGLDVDLIPGGPETNMSLLLATGRIDMAMSSTLGQLKMTAEKIPAVTVAAYFQKDPQTLVAHPDPKVKDLSDLKGRPMLIGTYSRQEFWQWVKAKYGFSDEQLRPYTYSAAPFLADKTAVQQGYVTNDGFMLSKPLGAEPKIFLLADYGYLNYQTTVQTLAKTVDEKPQIIKAFLEASSEGWKQCLAGDYAAAEAAVMKANPDQSKELFEYSINEMVKRKIVTGEEGLPLGAMTDARWKSFTETMAAAGVLPKDIDYKSAYTLKFIQ</sequence>
<dbReference type="Proteomes" id="UP000468901">
    <property type="component" value="Unassembled WGS sequence"/>
</dbReference>
<comment type="caution">
    <text evidence="3">The sequence shown here is derived from an EMBL/GenBank/DDBJ whole genome shotgun (WGS) entry which is preliminary data.</text>
</comment>
<organism evidence="3 4">
    <name type="scientific">Parvibaculum sedimenti</name>
    <dbReference type="NCBI Taxonomy" id="2608632"/>
    <lineage>
        <taxon>Bacteria</taxon>
        <taxon>Pseudomonadati</taxon>
        <taxon>Pseudomonadota</taxon>
        <taxon>Alphaproteobacteria</taxon>
        <taxon>Hyphomicrobiales</taxon>
        <taxon>Parvibaculaceae</taxon>
        <taxon>Parvibaculum</taxon>
    </lineage>
</organism>
<reference evidence="3 4" key="1">
    <citation type="submission" date="2019-09" db="EMBL/GenBank/DDBJ databases">
        <title>Parvibaculum sedimenti sp. nov., isolated from sediment.</title>
        <authorList>
            <person name="Wang Y."/>
        </authorList>
    </citation>
    <scope>NUCLEOTIDE SEQUENCE [LARGE SCALE GENOMIC DNA]</scope>
    <source>
        <strain evidence="3 4">HXT-9</strain>
    </source>
</reference>
<keyword evidence="4" id="KW-1185">Reference proteome</keyword>
<dbReference type="InterPro" id="IPR027939">
    <property type="entry name" value="NMT1/THI5"/>
</dbReference>
<dbReference type="Pfam" id="PF09084">
    <property type="entry name" value="NMT1"/>
    <property type="match status" value="1"/>
</dbReference>
<protein>
    <submittedName>
        <fullName evidence="3">ABC transporter substrate-binding protein</fullName>
    </submittedName>
</protein>
<proteinExistence type="predicted"/>
<dbReference type="Gene3D" id="3.40.190.10">
    <property type="entry name" value="Periplasmic binding protein-like II"/>
    <property type="match status" value="2"/>
</dbReference>
<dbReference type="InterPro" id="IPR015168">
    <property type="entry name" value="SsuA/THI5"/>
</dbReference>
<feature type="signal peptide" evidence="1">
    <location>
        <begin position="1"/>
        <end position="23"/>
    </location>
</feature>
<evidence type="ECO:0000313" key="3">
    <source>
        <dbReference type="EMBL" id="KAB7739254.1"/>
    </source>
</evidence>
<feature type="domain" description="SsuA/THI5-like" evidence="2">
    <location>
        <begin position="37"/>
        <end position="240"/>
    </location>
</feature>
<dbReference type="GO" id="GO:0009228">
    <property type="term" value="P:thiamine biosynthetic process"/>
    <property type="evidence" value="ECO:0007669"/>
    <property type="project" value="InterPro"/>
</dbReference>
<name>A0A6N6VL02_9HYPH</name>
<dbReference type="PANTHER" id="PTHR31528:SF3">
    <property type="entry name" value="THIAMINE BIOSYNTHESIS PROTEIN HI_0357-RELATED"/>
    <property type="match status" value="1"/>
</dbReference>
<feature type="chain" id="PRO_5026896364" evidence="1">
    <location>
        <begin position="24"/>
        <end position="320"/>
    </location>
</feature>
<dbReference type="EMBL" id="WESC01000012">
    <property type="protein sequence ID" value="KAB7739254.1"/>
    <property type="molecule type" value="Genomic_DNA"/>
</dbReference>
<keyword evidence="1" id="KW-0732">Signal</keyword>
<evidence type="ECO:0000256" key="1">
    <source>
        <dbReference type="SAM" id="SignalP"/>
    </source>
</evidence>
<evidence type="ECO:0000259" key="2">
    <source>
        <dbReference type="Pfam" id="PF09084"/>
    </source>
</evidence>
<dbReference type="AlphaFoldDB" id="A0A6N6VL02"/>
<dbReference type="SUPFAM" id="SSF53850">
    <property type="entry name" value="Periplasmic binding protein-like II"/>
    <property type="match status" value="1"/>
</dbReference>
<dbReference type="PANTHER" id="PTHR31528">
    <property type="entry name" value="4-AMINO-5-HYDROXYMETHYL-2-METHYLPYRIMIDINE PHOSPHATE SYNTHASE THI11-RELATED"/>
    <property type="match status" value="1"/>
</dbReference>
<gene>
    <name evidence="3" type="ORF">F2P47_13200</name>
</gene>
<accession>A0A6N6VL02</accession>